<evidence type="ECO:0000256" key="4">
    <source>
        <dbReference type="SAM" id="Coils"/>
    </source>
</evidence>
<dbReference type="GO" id="GO:0016020">
    <property type="term" value="C:membrane"/>
    <property type="evidence" value="ECO:0007669"/>
    <property type="project" value="InterPro"/>
</dbReference>
<accession>A0A0A7RF36</accession>
<feature type="coiled-coil region" evidence="4">
    <location>
        <begin position="354"/>
        <end position="430"/>
    </location>
</feature>
<dbReference type="SMART" id="SM00283">
    <property type="entry name" value="MA"/>
    <property type="match status" value="1"/>
</dbReference>
<dbReference type="GO" id="GO:0004888">
    <property type="term" value="F:transmembrane signaling receptor activity"/>
    <property type="evidence" value="ECO:0007669"/>
    <property type="project" value="InterPro"/>
</dbReference>
<keyword evidence="4" id="KW-0175">Coiled coil</keyword>
<evidence type="ECO:0000256" key="5">
    <source>
        <dbReference type="SAM" id="Phobius"/>
    </source>
</evidence>
<dbReference type="PROSITE" id="PS50111">
    <property type="entry name" value="CHEMOTAXIS_TRANSDUC_2"/>
    <property type="match status" value="1"/>
</dbReference>
<dbReference type="GO" id="GO:0006935">
    <property type="term" value="P:chemotaxis"/>
    <property type="evidence" value="ECO:0007669"/>
    <property type="project" value="InterPro"/>
</dbReference>
<evidence type="ECO:0000256" key="3">
    <source>
        <dbReference type="PROSITE-ProRule" id="PRU00284"/>
    </source>
</evidence>
<dbReference type="AlphaFoldDB" id="A0A0A7RF36"/>
<dbReference type="PRINTS" id="PR00260">
    <property type="entry name" value="CHEMTRNSDUCR"/>
</dbReference>
<name>A0A0A7RF36_9LACO</name>
<dbReference type="GO" id="GO:0007165">
    <property type="term" value="P:signal transduction"/>
    <property type="evidence" value="ECO:0007669"/>
    <property type="project" value="UniProtKB-KW"/>
</dbReference>
<gene>
    <name evidence="7" type="primary">mcp1</name>
</gene>
<keyword evidence="5" id="KW-0812">Transmembrane</keyword>
<keyword evidence="5" id="KW-0472">Membrane</keyword>
<keyword evidence="1 3" id="KW-0807">Transducer</keyword>
<proteinExistence type="inferred from homology"/>
<sequence>MSRKNLKKVPKRTVKFRIRFLTPVIFTFFVLVIAYLMLISGSSDNAMRTKFFIFAVVVLVVHLVLCTVLNYLSANPYKKDLEYIHQKINLLVSGDLSSLDDLTPAKKDDPLIFKIKEDVHSFANAFMAVIVGMKSESTKMSGMALNLGTILANANNSVAGVKATMENISEASGSQAAEAEQTANDMQELSNKIEKIYSEIELMNEYIEDSKKKNTSNSTMMVQVSSNWEKERKTQAQLVTEMDEMNKDIQSIGNIVALITDISEQTNLLALNASIEAARAGEAGRGFAIVAEEVRSLAEQSSESTKNIREIITLIRNKSEHMALALNTSYESSEQQTDYIGKISDSTRKNSVLIKKFIDSIQKIEKNVAALIEEKNMVGNSVENISSAISDTSVGTQKVTSNIEELQLNVKEFEEKVEEIENIANVLKFQVDSFKL</sequence>
<evidence type="ECO:0000256" key="1">
    <source>
        <dbReference type="ARBA" id="ARBA00023224"/>
    </source>
</evidence>
<dbReference type="PANTHER" id="PTHR32089:SF112">
    <property type="entry name" value="LYSOZYME-LIKE PROTEIN-RELATED"/>
    <property type="match status" value="1"/>
</dbReference>
<dbReference type="PANTHER" id="PTHR32089">
    <property type="entry name" value="METHYL-ACCEPTING CHEMOTAXIS PROTEIN MCPB"/>
    <property type="match status" value="1"/>
</dbReference>
<dbReference type="InterPro" id="IPR004090">
    <property type="entry name" value="Chemotax_Me-accpt_rcpt"/>
</dbReference>
<evidence type="ECO:0000313" key="7">
    <source>
        <dbReference type="EMBL" id="AJA33810.1"/>
    </source>
</evidence>
<dbReference type="SUPFAM" id="SSF58104">
    <property type="entry name" value="Methyl-accepting chemotaxis protein (MCP) signaling domain"/>
    <property type="match status" value="1"/>
</dbReference>
<organism evidence="7">
    <name type="scientific">Liquorilactobacillus cacaonum</name>
    <dbReference type="NCBI Taxonomy" id="483012"/>
    <lineage>
        <taxon>Bacteria</taxon>
        <taxon>Bacillati</taxon>
        <taxon>Bacillota</taxon>
        <taxon>Bacilli</taxon>
        <taxon>Lactobacillales</taxon>
        <taxon>Lactobacillaceae</taxon>
        <taxon>Liquorilactobacillus</taxon>
    </lineage>
</organism>
<evidence type="ECO:0000256" key="2">
    <source>
        <dbReference type="ARBA" id="ARBA00029447"/>
    </source>
</evidence>
<feature type="transmembrane region" description="Helical" evidence="5">
    <location>
        <begin position="51"/>
        <end position="72"/>
    </location>
</feature>
<reference evidence="7" key="1">
    <citation type="journal article" date="2014" name="Appl. Environ. Microbiol.">
        <title>Detection and genomic characterization of motility in Lactobacillus curvatus: confirmation of motility in a species outside the Lactobacillus salivarius clade.</title>
        <authorList>
            <person name="Cousin F.J."/>
            <person name="Lynch S.M."/>
            <person name="Harris H.M."/>
            <person name="McCann A."/>
            <person name="Lynch D.B."/>
            <person name="Neville B.A."/>
            <person name="Irisawa T."/>
            <person name="Okada S."/>
            <person name="Endo A."/>
            <person name="O'Toole P.W."/>
        </authorList>
    </citation>
    <scope>NUCLEOTIDE SEQUENCE</scope>
    <source>
        <strain evidence="7">DSM 21116</strain>
    </source>
</reference>
<comment type="similarity">
    <text evidence="2">Belongs to the methyl-accepting chemotaxis (MCP) protein family.</text>
</comment>
<evidence type="ECO:0000259" key="6">
    <source>
        <dbReference type="PROSITE" id="PS50111"/>
    </source>
</evidence>
<dbReference type="Pfam" id="PF00015">
    <property type="entry name" value="MCPsignal"/>
    <property type="match status" value="1"/>
</dbReference>
<feature type="coiled-coil region" evidence="4">
    <location>
        <begin position="176"/>
        <end position="206"/>
    </location>
</feature>
<feature type="domain" description="Methyl-accepting transducer" evidence="6">
    <location>
        <begin position="150"/>
        <end position="407"/>
    </location>
</feature>
<dbReference type="EMBL" id="KM886861">
    <property type="protein sequence ID" value="AJA33810.1"/>
    <property type="molecule type" value="Genomic_DNA"/>
</dbReference>
<protein>
    <submittedName>
        <fullName evidence="7">Methyl-accepting chemotaxis protein</fullName>
    </submittedName>
</protein>
<dbReference type="Gene3D" id="1.10.287.950">
    <property type="entry name" value="Methyl-accepting chemotaxis protein"/>
    <property type="match status" value="1"/>
</dbReference>
<keyword evidence="5" id="KW-1133">Transmembrane helix</keyword>
<feature type="transmembrane region" description="Helical" evidence="5">
    <location>
        <begin position="20"/>
        <end position="39"/>
    </location>
</feature>
<dbReference type="InterPro" id="IPR004089">
    <property type="entry name" value="MCPsignal_dom"/>
</dbReference>